<gene>
    <name evidence="1" type="ORF">MNB_SUP05-4-345</name>
</gene>
<accession>A0A1W1D7S5</accession>
<dbReference type="EMBL" id="FPHR01000006">
    <property type="protein sequence ID" value="SFV76671.1"/>
    <property type="molecule type" value="Genomic_DNA"/>
</dbReference>
<reference evidence="1" key="1">
    <citation type="submission" date="2016-10" db="EMBL/GenBank/DDBJ databases">
        <authorList>
            <person name="de Groot N.N."/>
        </authorList>
    </citation>
    <scope>NUCLEOTIDE SEQUENCE</scope>
</reference>
<evidence type="ECO:0000313" key="1">
    <source>
        <dbReference type="EMBL" id="SFV76671.1"/>
    </source>
</evidence>
<protein>
    <submittedName>
        <fullName evidence="1">Uncharacterized protein</fullName>
    </submittedName>
</protein>
<dbReference type="AlphaFoldDB" id="A0A1W1D7S5"/>
<sequence length="187" mass="21420">MFLLTRDIQTPENQAMPWQSYINDQDQTVVFDLTMGQSKLLDAARLFGTEIEASLFENENVDPELEVYFSSTKVGGISARIILNIALNKQNIDILRDNIDVSMMMPSGVKKTTFKARAESLMSRFTIKSLTFIPRADLPENVVIDLFGKPDRVDLSDQGISYWHYPEKGLKIIMDDEQKDILEFYNQ</sequence>
<proteinExistence type="predicted"/>
<organism evidence="1">
    <name type="scientific">hydrothermal vent metagenome</name>
    <dbReference type="NCBI Taxonomy" id="652676"/>
    <lineage>
        <taxon>unclassified sequences</taxon>
        <taxon>metagenomes</taxon>
        <taxon>ecological metagenomes</taxon>
    </lineage>
</organism>
<name>A0A1W1D7S5_9ZZZZ</name>